<organism evidence="2 3">
    <name type="scientific">Legionella israelensis</name>
    <dbReference type="NCBI Taxonomy" id="454"/>
    <lineage>
        <taxon>Bacteria</taxon>
        <taxon>Pseudomonadati</taxon>
        <taxon>Pseudomonadota</taxon>
        <taxon>Gammaproteobacteria</taxon>
        <taxon>Legionellales</taxon>
        <taxon>Legionellaceae</taxon>
        <taxon>Legionella</taxon>
    </lineage>
</organism>
<accession>A0A0W0W5X5</accession>
<sequence length="222" mass="25118">MPAFLVNYGGPLTNLTSNQASFQHILTACEEKYKSSIQSVAFTANSLDLTYYQIGIHRMIKVELPEQIEKDMKSQDLDVQNKAKMSKQLFNKARASASDFNVGQYKLLAHNCVTAVANVLNVIDQNILKRKKKVVPTILDDNIKNATLLQAMVDEALRGTSLPPSQKHKNYQQAHISSEIWSNVMTDVNRHQQKTMKEDLKNLHDNPSTMESKENEDKEISL</sequence>
<feature type="compositionally biased region" description="Basic and acidic residues" evidence="1">
    <location>
        <begin position="211"/>
        <end position="222"/>
    </location>
</feature>
<gene>
    <name evidence="2" type="ORF">Lisr_0966</name>
</gene>
<keyword evidence="3" id="KW-1185">Reference proteome</keyword>
<dbReference type="OrthoDB" id="5653453at2"/>
<dbReference type="PATRIC" id="fig|454.4.peg.1038"/>
<comment type="caution">
    <text evidence="2">The sequence shown here is derived from an EMBL/GenBank/DDBJ whole genome shotgun (WGS) entry which is preliminary data.</text>
</comment>
<name>A0A0W0W5X5_9GAMM</name>
<dbReference type="RefSeq" id="WP_058501332.1">
    <property type="nucleotide sequence ID" value="NZ_CAAAJA010000088.1"/>
</dbReference>
<evidence type="ECO:0000313" key="2">
    <source>
        <dbReference type="EMBL" id="KTD27812.1"/>
    </source>
</evidence>
<reference evidence="2 3" key="1">
    <citation type="submission" date="2015-11" db="EMBL/GenBank/DDBJ databases">
        <title>Genomic analysis of 38 Legionella species identifies large and diverse effector repertoires.</title>
        <authorList>
            <person name="Burstein D."/>
            <person name="Amaro F."/>
            <person name="Zusman T."/>
            <person name="Lifshitz Z."/>
            <person name="Cohen O."/>
            <person name="Gilbert J.A."/>
            <person name="Pupko T."/>
            <person name="Shuman H.A."/>
            <person name="Segal G."/>
        </authorList>
    </citation>
    <scope>NUCLEOTIDE SEQUENCE [LARGE SCALE GENOMIC DNA]</scope>
    <source>
        <strain evidence="2 3">Bercovier 4</strain>
    </source>
</reference>
<dbReference type="STRING" id="454.Lisr_0966"/>
<proteinExistence type="predicted"/>
<evidence type="ECO:0000313" key="3">
    <source>
        <dbReference type="Proteomes" id="UP000054761"/>
    </source>
</evidence>
<evidence type="ECO:0000256" key="1">
    <source>
        <dbReference type="SAM" id="MobiDB-lite"/>
    </source>
</evidence>
<dbReference type="EMBL" id="LNYH01000046">
    <property type="protein sequence ID" value="KTD27812.1"/>
    <property type="molecule type" value="Genomic_DNA"/>
</dbReference>
<feature type="region of interest" description="Disordered" evidence="1">
    <location>
        <begin position="197"/>
        <end position="222"/>
    </location>
</feature>
<dbReference type="Proteomes" id="UP000054761">
    <property type="component" value="Unassembled WGS sequence"/>
</dbReference>
<protein>
    <submittedName>
        <fullName evidence="2">Uncharacterized protein</fullName>
    </submittedName>
</protein>
<dbReference type="AlphaFoldDB" id="A0A0W0W5X5"/>